<dbReference type="InterPro" id="IPR052068">
    <property type="entry name" value="GW182_domain"/>
</dbReference>
<evidence type="ECO:0000256" key="12">
    <source>
        <dbReference type="PROSITE-ProRule" id="PRU00267"/>
    </source>
</evidence>
<name>T1PKT4_MUSDO</name>
<feature type="region of interest" description="Disordered" evidence="14">
    <location>
        <begin position="1117"/>
        <end position="1139"/>
    </location>
</feature>
<feature type="region of interest" description="Disordered" evidence="14">
    <location>
        <begin position="321"/>
        <end position="350"/>
    </location>
</feature>
<keyword evidence="4" id="KW-0158">Chromosome</keyword>
<dbReference type="Pfam" id="PF12938">
    <property type="entry name" value="M_domain"/>
    <property type="match status" value="1"/>
</dbReference>
<accession>T1PKT4</accession>
<dbReference type="InterPro" id="IPR035979">
    <property type="entry name" value="RBD_domain_sf"/>
</dbReference>
<dbReference type="InterPro" id="IPR017967">
    <property type="entry name" value="HMG_boxA_CS"/>
</dbReference>
<dbReference type="PANTHER" id="PTHR13020:SF25">
    <property type="entry name" value="PROTEIN GAWKY"/>
    <property type="match status" value="1"/>
</dbReference>
<dbReference type="GO" id="GO:0005654">
    <property type="term" value="C:nucleoplasm"/>
    <property type="evidence" value="ECO:0007669"/>
    <property type="project" value="TreeGrafter"/>
</dbReference>
<dbReference type="Pfam" id="PF00076">
    <property type="entry name" value="RRM_1"/>
    <property type="match status" value="1"/>
</dbReference>
<feature type="region of interest" description="Disordered" evidence="14">
    <location>
        <begin position="946"/>
        <end position="980"/>
    </location>
</feature>
<dbReference type="VEuPathDB" id="VectorBase:MDOA008134"/>
<feature type="compositionally biased region" description="Basic and acidic residues" evidence="14">
    <location>
        <begin position="215"/>
        <end position="232"/>
    </location>
</feature>
<feature type="region of interest" description="Disordered" evidence="14">
    <location>
        <begin position="1"/>
        <end position="88"/>
    </location>
</feature>
<dbReference type="Gene3D" id="1.10.30.10">
    <property type="entry name" value="High mobility group box domain"/>
    <property type="match status" value="2"/>
</dbReference>
<dbReference type="InterPro" id="IPR012677">
    <property type="entry name" value="Nucleotide-bd_a/b_plait_sf"/>
</dbReference>
<dbReference type="GO" id="GO:0003723">
    <property type="term" value="F:RNA binding"/>
    <property type="evidence" value="ECO:0007669"/>
    <property type="project" value="UniProtKB-KW"/>
</dbReference>
<dbReference type="SUPFAM" id="SSF46934">
    <property type="entry name" value="UBA-like"/>
    <property type="match status" value="1"/>
</dbReference>
<dbReference type="CDD" id="cd12435">
    <property type="entry name" value="RRM_GW182_like"/>
    <property type="match status" value="1"/>
</dbReference>
<feature type="region of interest" description="Disordered" evidence="14">
    <location>
        <begin position="1621"/>
        <end position="1675"/>
    </location>
</feature>
<evidence type="ECO:0000256" key="10">
    <source>
        <dbReference type="ARBA" id="ARBA00023125"/>
    </source>
</evidence>
<dbReference type="GO" id="GO:0005694">
    <property type="term" value="C:chromosome"/>
    <property type="evidence" value="ECO:0007669"/>
    <property type="project" value="UniProtKB-SubCell"/>
</dbReference>
<evidence type="ECO:0000256" key="2">
    <source>
        <dbReference type="ARBA" id="ARBA00004286"/>
    </source>
</evidence>
<evidence type="ECO:0000259" key="15">
    <source>
        <dbReference type="PROSITE" id="PS50030"/>
    </source>
</evidence>
<dbReference type="SMART" id="SM00547">
    <property type="entry name" value="ZnF_RBZ"/>
    <property type="match status" value="1"/>
</dbReference>
<dbReference type="FunFam" id="1.10.30.10:FF:000013">
    <property type="entry name" value="High mobility group protein B3"/>
    <property type="match status" value="1"/>
</dbReference>
<dbReference type="InterPro" id="IPR026805">
    <property type="entry name" value="GW182_M_dom"/>
</dbReference>
<feature type="compositionally biased region" description="Polar residues" evidence="14">
    <location>
        <begin position="15"/>
        <end position="35"/>
    </location>
</feature>
<dbReference type="GO" id="GO:0008270">
    <property type="term" value="F:zinc ion binding"/>
    <property type="evidence" value="ECO:0007669"/>
    <property type="project" value="UniProtKB-KW"/>
</dbReference>
<dbReference type="PROSITE" id="PS50118">
    <property type="entry name" value="HMG_BOX_2"/>
    <property type="match status" value="2"/>
</dbReference>
<feature type="compositionally biased region" description="Low complexity" evidence="14">
    <location>
        <begin position="1325"/>
        <end position="1413"/>
    </location>
</feature>
<feature type="coiled-coil region" evidence="13">
    <location>
        <begin position="847"/>
        <end position="881"/>
    </location>
</feature>
<keyword evidence="5" id="KW-0479">Metal-binding</keyword>
<feature type="DNA-binding region" description="HMG box" evidence="12">
    <location>
        <begin position="1519"/>
        <end position="1587"/>
    </location>
</feature>
<feature type="compositionally biased region" description="Gly residues" evidence="14">
    <location>
        <begin position="1286"/>
        <end position="1299"/>
    </location>
</feature>
<keyword evidence="7" id="KW-0863">Zinc-finger</keyword>
<dbReference type="SMART" id="SM00398">
    <property type="entry name" value="HMG"/>
    <property type="match status" value="2"/>
</dbReference>
<dbReference type="CDD" id="cd21978">
    <property type="entry name" value="HMG-box_HMGB_rpt1"/>
    <property type="match status" value="1"/>
</dbReference>
<evidence type="ECO:0000256" key="11">
    <source>
        <dbReference type="ARBA" id="ARBA00023242"/>
    </source>
</evidence>
<dbReference type="PROSITE" id="PS50030">
    <property type="entry name" value="UBA"/>
    <property type="match status" value="1"/>
</dbReference>
<dbReference type="CDD" id="cd01390">
    <property type="entry name" value="HMG-box_NHP6-like"/>
    <property type="match status" value="1"/>
</dbReference>
<keyword evidence="8" id="KW-0862">Zinc</keyword>
<dbReference type="InterPro" id="IPR009071">
    <property type="entry name" value="HMG_box_dom"/>
</dbReference>
<reference evidence="17" key="1">
    <citation type="submission" date="2012-08" db="EMBL/GenBank/DDBJ databases">
        <title>Transcriptome of adult Musca domestica launches a platform for comparative house fly gene expression and characterization of differential gene expression among resistant and susceptible house flies.</title>
        <authorList>
            <person name="Liu N."/>
            <person name="Zhang L."/>
            <person name="Li M."/>
            <person name="Reid W."/>
        </authorList>
    </citation>
    <scope>NUCLEOTIDE SEQUENCE</scope>
    <source>
        <strain evidence="17">ALHF</strain>
        <tissue evidence="17">Whole body</tissue>
    </source>
</reference>
<keyword evidence="13" id="KW-0175">Coiled coil</keyword>
<dbReference type="Gene3D" id="1.10.8.10">
    <property type="entry name" value="DNA helicase RuvA subunit, C-terminal domain"/>
    <property type="match status" value="1"/>
</dbReference>
<dbReference type="Pfam" id="PF09011">
    <property type="entry name" value="HMG_box_2"/>
    <property type="match status" value="1"/>
</dbReference>
<evidence type="ECO:0000256" key="7">
    <source>
        <dbReference type="ARBA" id="ARBA00022771"/>
    </source>
</evidence>
<feature type="compositionally biased region" description="Acidic residues" evidence="14">
    <location>
        <begin position="1662"/>
        <end position="1675"/>
    </location>
</feature>
<dbReference type="EMBL" id="KA649346">
    <property type="protein sequence ID" value="AFP63975.1"/>
    <property type="molecule type" value="mRNA"/>
</dbReference>
<dbReference type="Gene3D" id="4.10.1060.10">
    <property type="entry name" value="Zinc finger, RanBP2-type"/>
    <property type="match status" value="1"/>
</dbReference>
<feature type="region of interest" description="Disordered" evidence="14">
    <location>
        <begin position="168"/>
        <end position="233"/>
    </location>
</feature>
<protein>
    <submittedName>
        <fullName evidence="17">Uncharacterized protein</fullName>
    </submittedName>
</protein>
<dbReference type="FunFam" id="1.10.30.10:FF:000016">
    <property type="entry name" value="FACT complex subunit SSRP1"/>
    <property type="match status" value="1"/>
</dbReference>
<feature type="compositionally biased region" description="Low complexity" evidence="14">
    <location>
        <begin position="1260"/>
        <end position="1270"/>
    </location>
</feature>
<dbReference type="VEuPathDB" id="VectorBase:MDOA015262"/>
<evidence type="ECO:0000256" key="1">
    <source>
        <dbReference type="ARBA" id="ARBA00004123"/>
    </source>
</evidence>
<feature type="compositionally biased region" description="Gly residues" evidence="14">
    <location>
        <begin position="172"/>
        <end position="195"/>
    </location>
</feature>
<dbReference type="VEuPathDB" id="VectorBase:MDOMA2_002693"/>
<keyword evidence="9" id="KW-0694">RNA-binding</keyword>
<dbReference type="GO" id="GO:0035278">
    <property type="term" value="P:miRNA-mediated gene silencing by inhibition of translation"/>
    <property type="evidence" value="ECO:0007669"/>
    <property type="project" value="InterPro"/>
</dbReference>
<dbReference type="VEuPathDB" id="VectorBase:MDOMA2_005437"/>
<evidence type="ECO:0000259" key="16">
    <source>
        <dbReference type="PROSITE" id="PS50118"/>
    </source>
</evidence>
<evidence type="ECO:0000256" key="14">
    <source>
        <dbReference type="SAM" id="MobiDB-lite"/>
    </source>
</evidence>
<dbReference type="InterPro" id="IPR009060">
    <property type="entry name" value="UBA-like_sf"/>
</dbReference>
<keyword evidence="11 12" id="KW-0539">Nucleus</keyword>
<dbReference type="GO" id="GO:0000932">
    <property type="term" value="C:P-body"/>
    <property type="evidence" value="ECO:0007669"/>
    <property type="project" value="TreeGrafter"/>
</dbReference>
<evidence type="ECO:0000256" key="8">
    <source>
        <dbReference type="ARBA" id="ARBA00022833"/>
    </source>
</evidence>
<proteinExistence type="evidence at transcript level"/>
<dbReference type="VEuPathDB" id="VectorBase:MDOMA2_014539"/>
<dbReference type="InterPro" id="IPR015940">
    <property type="entry name" value="UBA"/>
</dbReference>
<feature type="domain" description="HMG box" evidence="16">
    <location>
        <begin position="1519"/>
        <end position="1587"/>
    </location>
</feature>
<dbReference type="VEuPathDB" id="VectorBase:MDOA008812"/>
<feature type="domain" description="UBA" evidence="15">
    <location>
        <begin position="610"/>
        <end position="651"/>
    </location>
</feature>
<evidence type="ECO:0000256" key="5">
    <source>
        <dbReference type="ARBA" id="ARBA00022723"/>
    </source>
</evidence>
<dbReference type="InterPro" id="IPR033503">
    <property type="entry name" value="GW182_RRM"/>
</dbReference>
<keyword evidence="10 12" id="KW-0238">DNA-binding</keyword>
<evidence type="ECO:0000256" key="3">
    <source>
        <dbReference type="ARBA" id="ARBA00008774"/>
    </source>
</evidence>
<dbReference type="InterPro" id="IPR036910">
    <property type="entry name" value="HMG_box_dom_sf"/>
</dbReference>
<dbReference type="PROSITE" id="PS01358">
    <property type="entry name" value="ZF_RANBP2_1"/>
    <property type="match status" value="1"/>
</dbReference>
<dbReference type="Gene3D" id="3.30.70.330">
    <property type="match status" value="1"/>
</dbReference>
<dbReference type="InterPro" id="IPR036443">
    <property type="entry name" value="Znf_RanBP2_sf"/>
</dbReference>
<dbReference type="PROSITE" id="PS00353">
    <property type="entry name" value="HMG_BOX_1"/>
    <property type="match status" value="1"/>
</dbReference>
<feature type="domain" description="HMG box" evidence="16">
    <location>
        <begin position="1427"/>
        <end position="1497"/>
    </location>
</feature>
<feature type="region of interest" description="Disordered" evidence="14">
    <location>
        <begin position="1260"/>
        <end position="1429"/>
    </location>
</feature>
<comment type="similarity">
    <text evidence="3">Belongs to the HMGB family.</text>
</comment>
<keyword evidence="6" id="KW-0677">Repeat</keyword>
<dbReference type="GO" id="GO:0003677">
    <property type="term" value="F:DNA binding"/>
    <property type="evidence" value="ECO:0007669"/>
    <property type="project" value="UniProtKB-UniRule"/>
</dbReference>
<dbReference type="GO" id="GO:0060213">
    <property type="term" value="P:positive regulation of nuclear-transcribed mRNA poly(A) tail shortening"/>
    <property type="evidence" value="ECO:0007669"/>
    <property type="project" value="TreeGrafter"/>
</dbReference>
<evidence type="ECO:0000256" key="9">
    <source>
        <dbReference type="ARBA" id="ARBA00022884"/>
    </source>
</evidence>
<evidence type="ECO:0000256" key="6">
    <source>
        <dbReference type="ARBA" id="ARBA00022737"/>
    </source>
</evidence>
<dbReference type="PRINTS" id="PR00886">
    <property type="entry name" value="HIGHMOBLTY12"/>
</dbReference>
<feature type="compositionally biased region" description="Polar residues" evidence="14">
    <location>
        <begin position="55"/>
        <end position="68"/>
    </location>
</feature>
<dbReference type="Pfam" id="PF00505">
    <property type="entry name" value="HMG_box"/>
    <property type="match status" value="1"/>
</dbReference>
<evidence type="ECO:0000256" key="4">
    <source>
        <dbReference type="ARBA" id="ARBA00022454"/>
    </source>
</evidence>
<comment type="subcellular location">
    <subcellularLocation>
        <location evidence="2">Chromosome</location>
    </subcellularLocation>
    <subcellularLocation>
        <location evidence="1">Nucleus</location>
    </subcellularLocation>
</comment>
<organism evidence="17">
    <name type="scientific">Musca domestica</name>
    <name type="common">House fly</name>
    <dbReference type="NCBI Taxonomy" id="7370"/>
    <lineage>
        <taxon>Eukaryota</taxon>
        <taxon>Metazoa</taxon>
        <taxon>Ecdysozoa</taxon>
        <taxon>Arthropoda</taxon>
        <taxon>Hexapoda</taxon>
        <taxon>Insecta</taxon>
        <taxon>Pterygota</taxon>
        <taxon>Neoptera</taxon>
        <taxon>Endopterygota</taxon>
        <taxon>Diptera</taxon>
        <taxon>Brachycera</taxon>
        <taxon>Muscomorpha</taxon>
        <taxon>Muscoidea</taxon>
        <taxon>Muscidae</taxon>
        <taxon>Musca</taxon>
    </lineage>
</organism>
<feature type="DNA-binding region" description="HMG box" evidence="12">
    <location>
        <begin position="1427"/>
        <end position="1497"/>
    </location>
</feature>
<dbReference type="InterPro" id="IPR000504">
    <property type="entry name" value="RRM_dom"/>
</dbReference>
<dbReference type="InterPro" id="IPR001876">
    <property type="entry name" value="Znf_RanBP2"/>
</dbReference>
<feature type="compositionally biased region" description="Low complexity" evidence="14">
    <location>
        <begin position="1300"/>
        <end position="1318"/>
    </location>
</feature>
<dbReference type="SUPFAM" id="SSF54928">
    <property type="entry name" value="RNA-binding domain, RBD"/>
    <property type="match status" value="1"/>
</dbReference>
<dbReference type="SUPFAM" id="SSF47095">
    <property type="entry name" value="HMG-box"/>
    <property type="match status" value="2"/>
</dbReference>
<dbReference type="PANTHER" id="PTHR13020">
    <property type="entry name" value="TRINUCLEOTIDE REPEAT-CONTAINING GENE 6"/>
    <property type="match status" value="1"/>
</dbReference>
<evidence type="ECO:0000313" key="17">
    <source>
        <dbReference type="EMBL" id="AFP63975.1"/>
    </source>
</evidence>
<dbReference type="SUPFAM" id="SSF90209">
    <property type="entry name" value="Ran binding protein zinc finger-like"/>
    <property type="match status" value="1"/>
</dbReference>
<evidence type="ECO:0000256" key="13">
    <source>
        <dbReference type="SAM" id="Coils"/>
    </source>
</evidence>
<sequence>MREALFSQDGWGCQHVNQDTNWEVPSSPEPTNKDPSGSPMWKPTVNNGTDLWESNLRNGGQPSQQPVQKTPWGHTPSTNLGGTWGEDDDCNDTSNVWTGGPAGSTGAVVGVAGVAAGTGGAGPSNGPQWGQGGVGVGVSGAGVQSNVTAPGAITGVTPGGASNAVGVNVPGTPGGAGGAGNGWGDPRGGPMGAGGPLDIRSVDPRDPMRAGSAGDPRDMRMLDPRDPIRGDPRGISGRLNGTSEMWGQHHPIAQHQMPGLNKMGVGGPNVGGAGSVGGVPNANSLAGPSTVGGLNAAGNVVGSQWGGPPQSVVGGAKDMVGSMAPKPPGGGSGWEEPSPPPQRRNIPNYDDGTSLWGQQSRVPGGVGIGGGGSHWKDVSDPLNARSHLMRNALGVQNAPNASIVSGLGGAGGAGSGAGGLGAPGNPNNSMGVGAVGPPGPRLVSAIGGPGGVGGPHKPDNGMWSHPTGPPNVSSAGVGGNRNTGGWGDVENHNVVGGSGSGVSGTGAGNWGDDKSNQIGGMGQTGNSWNEPPNASAWNKPNQAKLPNANTAGGWGSVGGAGTGGANDGNDLNPNDWSAAAAAHNSIMSKAQQQQKLGTAGVNLGGINTELIKQSKQYRMLVEAGFKKEDAERALISANMNLDEANEMLRSNLSMVSGMTGGMDNWRRHDDTLGSYADHNSAATAGGGAFPGRYASAATQPAMSFPPNNLLNSMGGGAVGAGGNNPQLNALNAMQPLQVQKYLNQGPHNVGAAGPPTVNPAVAFGQGSNVAAVNAAAAAVSNSTNQPSTQQLRMLVQQIQLAVQSGYLSSQILNQPLAPTTLLLLNQLLSNIKHLQGAQQSLARSGNNGNTLLAIAKYKQQIQNLQNQINAQQAIHIKQQQALQPNPHPAAAHINNTNNEYLRSHDSMTALQGNFSEMNLNKSAGYQGAPNQQSRLNQWKLPVSDKDMTTDSTDFSRAPGATKQGSGGLMTTNATNMGPLGLQSDGTWSTGRNINDGWPDHTNDSENKDWSVGHASAATAYTDLVQEFEPGKPWKGSQIKSIEDDPSITPGSVARSPLAINATPKDADIFANATSKNSPTDLPTLGLTTSSTWSFNPPNNNQNFQSWSDTTQQEIWSSMNKTSRGPPPGLGSNKSGVGMPNVGNPGNAGGWLTGGNSVRTAGGWSGTNSNWNSNWLLLKNLTTQIDSSTLRTLCMQHGPLQTFHLYLNQGIALCKYASREEASKAQMTLNNCFLGNSTIIAESPSENEVHSILHHLPQQNTNATATQQHAQQGGGGGGGQNSSHNNAGGGMNNPGGGGGSSNTNANNVNNVNNASGSQNPTSAGGNNVNPQSNTSSNNSSNANAVNNGINNSGQNGNQPSNHNSHPNANTQNTANVATNNTNVAANNSSNANANQAWRSTTNQQQQQQQQNANNMIRTPGGGKPDAKPRGRMTAYAYFVQTCREEHKKKHPDETVIFAEFSRKCAERWKTMVDKEKKRFHEMAEKDKARYELEMQNYVPPKGTVVGRSKKKKQMKDPNAPKRSLSAFFWFCNEKRNEVKALNPEYGVGDIAKELGRKWADVEPEVKQKYELMAEKDKARYEREMTEYKTSGKIAMSAPSMQAQQQAAQKAALLAVAAAQQAQQQQQQQQSPLSYQPPPTASHHSDFIPSSSSSSGTYNGLIDSDTDNGDYDDDDDEEQIEHWECSMCTFRNHPQLNICECCDNVRILPGTLQNLSRAMSSNSACSEAGAAAVANRSVTNVNALRSASGTSLNSNASANATAAAAGGASRSGNLEHDTNLAQQQLQHFALHT</sequence>